<name>A0AAE0MH71_9PEZI</name>
<keyword evidence="2" id="KW-1185">Reference proteome</keyword>
<accession>A0AAE0MH71</accession>
<reference evidence="1" key="1">
    <citation type="journal article" date="2023" name="Mol. Phylogenet. Evol.">
        <title>Genome-scale phylogeny and comparative genomics of the fungal order Sordariales.</title>
        <authorList>
            <person name="Hensen N."/>
            <person name="Bonometti L."/>
            <person name="Westerberg I."/>
            <person name="Brannstrom I.O."/>
            <person name="Guillou S."/>
            <person name="Cros-Aarteil S."/>
            <person name="Calhoun S."/>
            <person name="Haridas S."/>
            <person name="Kuo A."/>
            <person name="Mondo S."/>
            <person name="Pangilinan J."/>
            <person name="Riley R."/>
            <person name="LaButti K."/>
            <person name="Andreopoulos B."/>
            <person name="Lipzen A."/>
            <person name="Chen C."/>
            <person name="Yan M."/>
            <person name="Daum C."/>
            <person name="Ng V."/>
            <person name="Clum A."/>
            <person name="Steindorff A."/>
            <person name="Ohm R.A."/>
            <person name="Martin F."/>
            <person name="Silar P."/>
            <person name="Natvig D.O."/>
            <person name="Lalanne C."/>
            <person name="Gautier V."/>
            <person name="Ament-Velasquez S.L."/>
            <person name="Kruys A."/>
            <person name="Hutchinson M.I."/>
            <person name="Powell A.J."/>
            <person name="Barry K."/>
            <person name="Miller A.N."/>
            <person name="Grigoriev I.V."/>
            <person name="Debuchy R."/>
            <person name="Gladieux P."/>
            <person name="Hiltunen Thoren M."/>
            <person name="Johannesson H."/>
        </authorList>
    </citation>
    <scope>NUCLEOTIDE SEQUENCE</scope>
    <source>
        <strain evidence="1">SMH4131-1</strain>
    </source>
</reference>
<dbReference type="Proteomes" id="UP001286456">
    <property type="component" value="Unassembled WGS sequence"/>
</dbReference>
<dbReference type="PROSITE" id="PS51257">
    <property type="entry name" value="PROKAR_LIPOPROTEIN"/>
    <property type="match status" value="1"/>
</dbReference>
<proteinExistence type="predicted"/>
<protein>
    <submittedName>
        <fullName evidence="1">Uncharacterized protein</fullName>
    </submittedName>
</protein>
<comment type="caution">
    <text evidence="1">The sequence shown here is derived from an EMBL/GenBank/DDBJ whole genome shotgun (WGS) entry which is preliminary data.</text>
</comment>
<sequence length="197" mass="21440">MKTCQFCQGGLRQMSSCSQSFALACEAVINMCLAKPEDIQECVVGGVVPPGVFDHWKPEVTERSEKISSLPAPLEALGQLDQLRLDWTVECADCRQDEQKECRFVLIRPPWALSVIATHWFAIPCTAQIAQPCTAEVSDLQDCIKGGIIPDGVWSGNQTLVQGSEAITSLTPPLEPAPCHIGEGNWDGRKCVQESAV</sequence>
<gene>
    <name evidence="1" type="ORF">B0T19DRAFT_415792</name>
</gene>
<organism evidence="1 2">
    <name type="scientific">Cercophora scortea</name>
    <dbReference type="NCBI Taxonomy" id="314031"/>
    <lineage>
        <taxon>Eukaryota</taxon>
        <taxon>Fungi</taxon>
        <taxon>Dikarya</taxon>
        <taxon>Ascomycota</taxon>
        <taxon>Pezizomycotina</taxon>
        <taxon>Sordariomycetes</taxon>
        <taxon>Sordariomycetidae</taxon>
        <taxon>Sordariales</taxon>
        <taxon>Lasiosphaeriaceae</taxon>
        <taxon>Cercophora</taxon>
    </lineage>
</organism>
<reference evidence="1" key="2">
    <citation type="submission" date="2023-06" db="EMBL/GenBank/DDBJ databases">
        <authorList>
            <consortium name="Lawrence Berkeley National Laboratory"/>
            <person name="Haridas S."/>
            <person name="Hensen N."/>
            <person name="Bonometti L."/>
            <person name="Westerberg I."/>
            <person name="Brannstrom I.O."/>
            <person name="Guillou S."/>
            <person name="Cros-Aarteil S."/>
            <person name="Calhoun S."/>
            <person name="Kuo A."/>
            <person name="Mondo S."/>
            <person name="Pangilinan J."/>
            <person name="Riley R."/>
            <person name="Labutti K."/>
            <person name="Andreopoulos B."/>
            <person name="Lipzen A."/>
            <person name="Chen C."/>
            <person name="Yanf M."/>
            <person name="Daum C."/>
            <person name="Ng V."/>
            <person name="Clum A."/>
            <person name="Steindorff A."/>
            <person name="Ohm R."/>
            <person name="Martin F."/>
            <person name="Silar P."/>
            <person name="Natvig D."/>
            <person name="Lalanne C."/>
            <person name="Gautier V."/>
            <person name="Ament-Velasquez S.L."/>
            <person name="Kruys A."/>
            <person name="Hutchinson M.I."/>
            <person name="Powell A.J."/>
            <person name="Barry K."/>
            <person name="Miller A.N."/>
            <person name="Grigoriev I.V."/>
            <person name="Debuchy R."/>
            <person name="Gladieux P."/>
            <person name="Thoren M.H."/>
            <person name="Johannesson H."/>
        </authorList>
    </citation>
    <scope>NUCLEOTIDE SEQUENCE</scope>
    <source>
        <strain evidence="1">SMH4131-1</strain>
    </source>
</reference>
<dbReference type="EMBL" id="JAUEPO010000002">
    <property type="protein sequence ID" value="KAK3332491.1"/>
    <property type="molecule type" value="Genomic_DNA"/>
</dbReference>
<dbReference type="AlphaFoldDB" id="A0AAE0MH71"/>
<evidence type="ECO:0000313" key="2">
    <source>
        <dbReference type="Proteomes" id="UP001286456"/>
    </source>
</evidence>
<evidence type="ECO:0000313" key="1">
    <source>
        <dbReference type="EMBL" id="KAK3332491.1"/>
    </source>
</evidence>